<dbReference type="PROSITE" id="PS50893">
    <property type="entry name" value="ABC_TRANSPORTER_2"/>
    <property type="match status" value="1"/>
</dbReference>
<evidence type="ECO:0000256" key="7">
    <source>
        <dbReference type="ARBA" id="ARBA00022989"/>
    </source>
</evidence>
<dbReference type="PROSITE" id="PS50929">
    <property type="entry name" value="ABC_TM1F"/>
    <property type="match status" value="1"/>
</dbReference>
<evidence type="ECO:0000313" key="12">
    <source>
        <dbReference type="EMBL" id="OYR30349.1"/>
    </source>
</evidence>
<dbReference type="InterPro" id="IPR011527">
    <property type="entry name" value="ABC1_TM_dom"/>
</dbReference>
<organism evidence="12 13">
    <name type="scientific">Brucella lupini</name>
    <dbReference type="NCBI Taxonomy" id="255457"/>
    <lineage>
        <taxon>Bacteria</taxon>
        <taxon>Pseudomonadati</taxon>
        <taxon>Pseudomonadota</taxon>
        <taxon>Alphaproteobacteria</taxon>
        <taxon>Hyphomicrobiales</taxon>
        <taxon>Brucellaceae</taxon>
        <taxon>Brucella/Ochrobactrum group</taxon>
        <taxon>Brucella</taxon>
    </lineage>
</organism>
<comment type="similarity">
    <text evidence="3">Belongs to the ABC transporter superfamily.</text>
</comment>
<keyword evidence="5" id="KW-0547">Nucleotide-binding</keyword>
<feature type="domain" description="ABC transmembrane type-1" evidence="11">
    <location>
        <begin position="5"/>
        <end position="292"/>
    </location>
</feature>
<protein>
    <submittedName>
        <fullName evidence="12">ABC transporter family protein</fullName>
    </submittedName>
</protein>
<dbReference type="InterPro" id="IPR027417">
    <property type="entry name" value="P-loop_NTPase"/>
</dbReference>
<dbReference type="InterPro" id="IPR003593">
    <property type="entry name" value="AAA+_ATPase"/>
</dbReference>
<dbReference type="InterPro" id="IPR003439">
    <property type="entry name" value="ABC_transporter-like_ATP-bd"/>
</dbReference>
<evidence type="ECO:0000256" key="2">
    <source>
        <dbReference type="ARBA" id="ARBA00004651"/>
    </source>
</evidence>
<evidence type="ECO:0000256" key="9">
    <source>
        <dbReference type="SAM" id="Phobius"/>
    </source>
</evidence>
<evidence type="ECO:0000256" key="4">
    <source>
        <dbReference type="ARBA" id="ARBA00022692"/>
    </source>
</evidence>
<dbReference type="InterPro" id="IPR036640">
    <property type="entry name" value="ABC1_TM_sf"/>
</dbReference>
<dbReference type="SMART" id="SM00382">
    <property type="entry name" value="AAA"/>
    <property type="match status" value="1"/>
</dbReference>
<comment type="caution">
    <text evidence="12">The sequence shown here is derived from an EMBL/GenBank/DDBJ whole genome shotgun (WGS) entry which is preliminary data.</text>
</comment>
<dbReference type="PANTHER" id="PTHR24221">
    <property type="entry name" value="ATP-BINDING CASSETTE SUB-FAMILY B"/>
    <property type="match status" value="1"/>
</dbReference>
<evidence type="ECO:0000256" key="3">
    <source>
        <dbReference type="ARBA" id="ARBA00005417"/>
    </source>
</evidence>
<dbReference type="Gene3D" id="1.20.1560.10">
    <property type="entry name" value="ABC transporter type 1, transmembrane domain"/>
    <property type="match status" value="1"/>
</dbReference>
<evidence type="ECO:0000259" key="11">
    <source>
        <dbReference type="PROSITE" id="PS50929"/>
    </source>
</evidence>
<keyword evidence="8 9" id="KW-0472">Membrane</keyword>
<evidence type="ECO:0000256" key="1">
    <source>
        <dbReference type="ARBA" id="ARBA00004533"/>
    </source>
</evidence>
<name>A0A256GT88_9HYPH</name>
<dbReference type="Proteomes" id="UP000216363">
    <property type="component" value="Unassembled WGS sequence"/>
</dbReference>
<dbReference type="Pfam" id="PF00005">
    <property type="entry name" value="ABC_tran"/>
    <property type="match status" value="1"/>
</dbReference>
<dbReference type="InterPro" id="IPR039421">
    <property type="entry name" value="Type_1_exporter"/>
</dbReference>
<feature type="domain" description="ABC transporter" evidence="10">
    <location>
        <begin position="322"/>
        <end position="539"/>
    </location>
</feature>
<accession>A0A256GT88</accession>
<keyword evidence="6" id="KW-0067">ATP-binding</keyword>
<feature type="transmembrane region" description="Helical" evidence="9">
    <location>
        <begin position="25"/>
        <end position="46"/>
    </location>
</feature>
<keyword evidence="7 9" id="KW-1133">Transmembrane helix</keyword>
<gene>
    <name evidence="12" type="ORF">CES86_1673</name>
</gene>
<dbReference type="PANTHER" id="PTHR24221:SF654">
    <property type="entry name" value="ATP-BINDING CASSETTE SUB-FAMILY B MEMBER 6"/>
    <property type="match status" value="1"/>
</dbReference>
<feature type="transmembrane region" description="Helical" evidence="9">
    <location>
        <begin position="261"/>
        <end position="283"/>
    </location>
</feature>
<dbReference type="InterPro" id="IPR017871">
    <property type="entry name" value="ABC_transporter-like_CS"/>
</dbReference>
<feature type="transmembrane region" description="Helical" evidence="9">
    <location>
        <begin position="147"/>
        <end position="167"/>
    </location>
</feature>
<dbReference type="GO" id="GO:0140359">
    <property type="term" value="F:ABC-type transporter activity"/>
    <property type="evidence" value="ECO:0007669"/>
    <property type="project" value="InterPro"/>
</dbReference>
<sequence length="542" mass="56683">MLVYGVLLSLSTALAGIALLGLSGWFIVATSIAGATSATALAFDVFMPSAGIRLLAIGRTASRYGERLTTHDATLRVLARLRETVFRGYAGARAARSLAANPSRMLFRLTIDIDALDSLYLRVIAPVMAAGIAAIFVAVALAFVRPLLGLAVGVALITGGLGIPFLVSRHAVTSSRRRAYALEVLRSRAIDLVRGQADLAMAGRLGAHLRAIEAADIRLGGADRALNRAEADAGFGLSVLSAMLLSGVLVATAFLAEAGTIGAAVAAFAVLLVLASLEPFGLLRRGAVEFGRTLQAAARLAPRLAPDAVQKNQPAMATGIAIRLDDVEIRHRGADLPVLSGVTLTIRAGERVALVGASGAGKSSFLSLLAGELTPVKGVVLACPLSMLTQRTELFRDTLRGNLAIARASATDEEMLEALRQAGLADHVASLSTGLDTMLGEGGAGLSAGQARRLALARLLLLDPPLWLLDEPSEALDGETARDLLARLHACARGRTVLIATHIRREADLADRILVMRNGHMVADIARGTTEFNAELSQLRPD</sequence>
<dbReference type="GO" id="GO:0034040">
    <property type="term" value="F:ATPase-coupled lipid transmembrane transporter activity"/>
    <property type="evidence" value="ECO:0007669"/>
    <property type="project" value="TreeGrafter"/>
</dbReference>
<evidence type="ECO:0000256" key="5">
    <source>
        <dbReference type="ARBA" id="ARBA00022741"/>
    </source>
</evidence>
<feature type="transmembrane region" description="Helical" evidence="9">
    <location>
        <begin position="119"/>
        <end position="141"/>
    </location>
</feature>
<feature type="transmembrane region" description="Helical" evidence="9">
    <location>
        <begin position="234"/>
        <end position="255"/>
    </location>
</feature>
<dbReference type="AlphaFoldDB" id="A0A256GT88"/>
<evidence type="ECO:0000259" key="10">
    <source>
        <dbReference type="PROSITE" id="PS50893"/>
    </source>
</evidence>
<dbReference type="PROSITE" id="PS00211">
    <property type="entry name" value="ABC_TRANSPORTER_1"/>
    <property type="match status" value="1"/>
</dbReference>
<dbReference type="SUPFAM" id="SSF52540">
    <property type="entry name" value="P-loop containing nucleoside triphosphate hydrolases"/>
    <property type="match status" value="1"/>
</dbReference>
<proteinExistence type="inferred from homology"/>
<evidence type="ECO:0000256" key="8">
    <source>
        <dbReference type="ARBA" id="ARBA00023136"/>
    </source>
</evidence>
<dbReference type="GO" id="GO:0005524">
    <property type="term" value="F:ATP binding"/>
    <property type="evidence" value="ECO:0007669"/>
    <property type="project" value="UniProtKB-KW"/>
</dbReference>
<reference evidence="12 13" key="1">
    <citation type="submission" date="2017-07" db="EMBL/GenBank/DDBJ databases">
        <title>Draft genome of Ochrobactrum lupini type strain LUP21.</title>
        <authorList>
            <person name="Krzyzanowska D.M."/>
            <person name="Jafra S."/>
        </authorList>
    </citation>
    <scope>NUCLEOTIDE SEQUENCE [LARGE SCALE GENOMIC DNA]</scope>
    <source>
        <strain evidence="12 13">LUP21</strain>
    </source>
</reference>
<keyword evidence="4 9" id="KW-0812">Transmembrane</keyword>
<dbReference type="Gene3D" id="3.40.50.300">
    <property type="entry name" value="P-loop containing nucleotide triphosphate hydrolases"/>
    <property type="match status" value="1"/>
</dbReference>
<dbReference type="SUPFAM" id="SSF90123">
    <property type="entry name" value="ABC transporter transmembrane region"/>
    <property type="match status" value="1"/>
</dbReference>
<evidence type="ECO:0000313" key="13">
    <source>
        <dbReference type="Proteomes" id="UP000216363"/>
    </source>
</evidence>
<dbReference type="GO" id="GO:0016887">
    <property type="term" value="F:ATP hydrolysis activity"/>
    <property type="evidence" value="ECO:0007669"/>
    <property type="project" value="InterPro"/>
</dbReference>
<evidence type="ECO:0000256" key="6">
    <source>
        <dbReference type="ARBA" id="ARBA00022840"/>
    </source>
</evidence>
<dbReference type="EMBL" id="NNRN01000044">
    <property type="protein sequence ID" value="OYR30349.1"/>
    <property type="molecule type" value="Genomic_DNA"/>
</dbReference>
<comment type="subcellular location">
    <subcellularLocation>
        <location evidence="1">Cell inner membrane</location>
    </subcellularLocation>
    <subcellularLocation>
        <location evidence="2">Cell membrane</location>
        <topology evidence="2">Multi-pass membrane protein</topology>
    </subcellularLocation>
</comment>
<dbReference type="GO" id="GO:0005886">
    <property type="term" value="C:plasma membrane"/>
    <property type="evidence" value="ECO:0007669"/>
    <property type="project" value="UniProtKB-SubCell"/>
</dbReference>